<accession>A0A4R2BGJ1</accession>
<sequence length="42" mass="4756">MRIKLKYLNGTCLNSYTCTNDITSPFNYVETALKPLETGLQT</sequence>
<organism evidence="1 2">
    <name type="scientific">Mesobacillus foraminis</name>
    <dbReference type="NCBI Taxonomy" id="279826"/>
    <lineage>
        <taxon>Bacteria</taxon>
        <taxon>Bacillati</taxon>
        <taxon>Bacillota</taxon>
        <taxon>Bacilli</taxon>
        <taxon>Bacillales</taxon>
        <taxon>Bacillaceae</taxon>
        <taxon>Mesobacillus</taxon>
    </lineage>
</organism>
<protein>
    <submittedName>
        <fullName evidence="1">Uncharacterized protein</fullName>
    </submittedName>
</protein>
<name>A0A4R2BGJ1_9BACI</name>
<keyword evidence="2" id="KW-1185">Reference proteome</keyword>
<evidence type="ECO:0000313" key="2">
    <source>
        <dbReference type="Proteomes" id="UP000295689"/>
    </source>
</evidence>
<reference evidence="1 2" key="1">
    <citation type="journal article" date="2015" name="Stand. Genomic Sci.">
        <title>Genomic Encyclopedia of Bacterial and Archaeal Type Strains, Phase III: the genomes of soil and plant-associated and newly described type strains.</title>
        <authorList>
            <person name="Whitman W.B."/>
            <person name="Woyke T."/>
            <person name="Klenk H.P."/>
            <person name="Zhou Y."/>
            <person name="Lilburn T.G."/>
            <person name="Beck B.J."/>
            <person name="De Vos P."/>
            <person name="Vandamme P."/>
            <person name="Eisen J.A."/>
            <person name="Garrity G."/>
            <person name="Hugenholtz P."/>
            <person name="Kyrpides N.C."/>
        </authorList>
    </citation>
    <scope>NUCLEOTIDE SEQUENCE [LARGE SCALE GENOMIC DNA]</scope>
    <source>
        <strain evidence="1 2">CV53</strain>
    </source>
</reference>
<dbReference type="EMBL" id="SLVV01000004">
    <property type="protein sequence ID" value="TCN26167.1"/>
    <property type="molecule type" value="Genomic_DNA"/>
</dbReference>
<dbReference type="AlphaFoldDB" id="A0A4R2BGJ1"/>
<proteinExistence type="predicted"/>
<gene>
    <name evidence="1" type="ORF">EV146_104275</name>
</gene>
<comment type="caution">
    <text evidence="1">The sequence shown here is derived from an EMBL/GenBank/DDBJ whole genome shotgun (WGS) entry which is preliminary data.</text>
</comment>
<dbReference type="Proteomes" id="UP000295689">
    <property type="component" value="Unassembled WGS sequence"/>
</dbReference>
<evidence type="ECO:0000313" key="1">
    <source>
        <dbReference type="EMBL" id="TCN26167.1"/>
    </source>
</evidence>